<sequence>MKDYKKTAIKLFEKHDFAASMKYFSLAYENEKDAEILLMIDLCGLAEIDVLEALMFYDFFEIKKLSIVQYQQILDSIFEKIASHGSNFEIPKDAISYDDFMKLVEKNGNFKDVFESIMFSTKIVVSSKGDMLNFLKKLFENDYVEIGLAYMENFAKIYIGDKNFEAIVKKFIKNV</sequence>
<keyword evidence="2" id="KW-1185">Reference proteome</keyword>
<dbReference type="OrthoDB" id="5372592at2"/>
<evidence type="ECO:0000313" key="1">
    <source>
        <dbReference type="EMBL" id="ABS52545.1"/>
    </source>
</evidence>
<dbReference type="STRING" id="360107.CHAB381_1781"/>
<name>A7I450_CAMHC</name>
<accession>A7I450</accession>
<proteinExistence type="predicted"/>
<organism evidence="1 2">
    <name type="scientific">Campylobacter hominis (strain ATCC BAA-381 / DSM 21671 / CCUG 45161 / LMG 19568 / NCTC 13146 / CH001A)</name>
    <dbReference type="NCBI Taxonomy" id="360107"/>
    <lineage>
        <taxon>Bacteria</taxon>
        <taxon>Pseudomonadati</taxon>
        <taxon>Campylobacterota</taxon>
        <taxon>Epsilonproteobacteria</taxon>
        <taxon>Campylobacterales</taxon>
        <taxon>Campylobacteraceae</taxon>
        <taxon>Campylobacter</taxon>
    </lineage>
</organism>
<gene>
    <name evidence="1" type="ordered locus">CHAB381_1781</name>
</gene>
<reference evidence="2" key="1">
    <citation type="submission" date="2007-07" db="EMBL/GenBank/DDBJ databases">
        <title>Complete genome sequence of Campylobacter hominis ATCC BAA-381, a commensal isolated from the human gastrointestinal tract.</title>
        <authorList>
            <person name="Fouts D.E."/>
            <person name="Mongodin E.F."/>
            <person name="Puiu D."/>
            <person name="Sebastian Y."/>
            <person name="Miller W.G."/>
            <person name="Mandrell R.E."/>
            <person name="Nelson K.E."/>
        </authorList>
    </citation>
    <scope>NUCLEOTIDE SEQUENCE [LARGE SCALE GENOMIC DNA]</scope>
    <source>
        <strain evidence="2">ATCC BAA-381 / LMG 19568 / NCTC 13146 / CH001A</strain>
    </source>
</reference>
<evidence type="ECO:0000313" key="2">
    <source>
        <dbReference type="Proteomes" id="UP000002407"/>
    </source>
</evidence>
<dbReference type="Proteomes" id="UP000002407">
    <property type="component" value="Chromosome"/>
</dbReference>
<dbReference type="eggNOG" id="ENOG5031ANZ">
    <property type="taxonomic scope" value="Bacteria"/>
</dbReference>
<dbReference type="HOGENOM" id="CLU_111969_1_0_7"/>
<evidence type="ECO:0008006" key="3">
    <source>
        <dbReference type="Google" id="ProtNLM"/>
    </source>
</evidence>
<dbReference type="EMBL" id="CP000776">
    <property type="protein sequence ID" value="ABS52545.1"/>
    <property type="molecule type" value="Genomic_DNA"/>
</dbReference>
<dbReference type="AlphaFoldDB" id="A7I450"/>
<protein>
    <recommendedName>
        <fullName evidence="3">Histidine kinase</fullName>
    </recommendedName>
</protein>
<dbReference type="RefSeq" id="WP_012109598.1">
    <property type="nucleotide sequence ID" value="NC_009714.1"/>
</dbReference>
<dbReference type="KEGG" id="cha:CHAB381_1781"/>